<dbReference type="Proteomes" id="UP000468766">
    <property type="component" value="Unassembled WGS sequence"/>
</dbReference>
<comment type="caution">
    <text evidence="12">The sequence shown here is derived from an EMBL/GenBank/DDBJ whole genome shotgun (WGS) entry which is preliminary data.</text>
</comment>
<dbReference type="InterPro" id="IPR017872">
    <property type="entry name" value="Pyrmidine_PPase_CS"/>
</dbReference>
<dbReference type="InterPro" id="IPR000312">
    <property type="entry name" value="Glycosyl_Trfase_fam3"/>
</dbReference>
<dbReference type="PROSITE" id="PS00647">
    <property type="entry name" value="THYMID_PHOSPHORYLASE"/>
    <property type="match status" value="1"/>
</dbReference>
<dbReference type="EMBL" id="WBXO01000010">
    <property type="protein sequence ID" value="KAB2951701.1"/>
    <property type="molecule type" value="Genomic_DNA"/>
</dbReference>
<comment type="catalytic activity">
    <reaction evidence="10">
        <text>thymidine + phosphate = 2-deoxy-alpha-D-ribose 1-phosphate + thymine</text>
        <dbReference type="Rhea" id="RHEA:16037"/>
        <dbReference type="ChEBI" id="CHEBI:17748"/>
        <dbReference type="ChEBI" id="CHEBI:17821"/>
        <dbReference type="ChEBI" id="CHEBI:43474"/>
        <dbReference type="ChEBI" id="CHEBI:57259"/>
        <dbReference type="EC" id="2.4.2.2"/>
    </reaction>
</comment>
<gene>
    <name evidence="12" type="ORF">F9B85_11775</name>
</gene>
<dbReference type="SUPFAM" id="SSF47648">
    <property type="entry name" value="Nucleoside phosphorylase/phosphoribosyltransferase N-terminal domain"/>
    <property type="match status" value="1"/>
</dbReference>
<evidence type="ECO:0000313" key="13">
    <source>
        <dbReference type="Proteomes" id="UP000468766"/>
    </source>
</evidence>
<evidence type="ECO:0000256" key="10">
    <source>
        <dbReference type="ARBA" id="ARBA00048525"/>
    </source>
</evidence>
<dbReference type="Pfam" id="PF00591">
    <property type="entry name" value="Glycos_transf_3"/>
    <property type="match status" value="1"/>
</dbReference>
<dbReference type="InterPro" id="IPR013102">
    <property type="entry name" value="PYNP_C"/>
</dbReference>
<evidence type="ECO:0000256" key="3">
    <source>
        <dbReference type="ARBA" id="ARBA00006915"/>
    </source>
</evidence>
<dbReference type="GO" id="GO:0009032">
    <property type="term" value="F:thymidine phosphorylase activity"/>
    <property type="evidence" value="ECO:0007669"/>
    <property type="project" value="TreeGrafter"/>
</dbReference>
<dbReference type="InterPro" id="IPR017459">
    <property type="entry name" value="Glycosyl_Trfase_fam3_N_dom"/>
</dbReference>
<dbReference type="Pfam" id="PF02885">
    <property type="entry name" value="Glycos_trans_3N"/>
    <property type="match status" value="1"/>
</dbReference>
<dbReference type="InterPro" id="IPR018090">
    <property type="entry name" value="Pyrmidine_PPas_bac/euk"/>
</dbReference>
<protein>
    <recommendedName>
        <fullName evidence="6">Pyrimidine-nucleoside phosphorylase</fullName>
        <ecNumber evidence="5">2.4.2.2</ecNumber>
    </recommendedName>
</protein>
<comment type="subunit">
    <text evidence="4">Homodimer.</text>
</comment>
<proteinExistence type="inferred from homology"/>
<evidence type="ECO:0000256" key="4">
    <source>
        <dbReference type="ARBA" id="ARBA00011738"/>
    </source>
</evidence>
<dbReference type="GO" id="GO:0006206">
    <property type="term" value="P:pyrimidine nucleobase metabolic process"/>
    <property type="evidence" value="ECO:0007669"/>
    <property type="project" value="InterPro"/>
</dbReference>
<evidence type="ECO:0000256" key="7">
    <source>
        <dbReference type="ARBA" id="ARBA00022676"/>
    </source>
</evidence>
<evidence type="ECO:0000259" key="11">
    <source>
        <dbReference type="SMART" id="SM00941"/>
    </source>
</evidence>
<dbReference type="GO" id="GO:0005829">
    <property type="term" value="C:cytosol"/>
    <property type="evidence" value="ECO:0007669"/>
    <property type="project" value="TreeGrafter"/>
</dbReference>
<dbReference type="SUPFAM" id="SSF54680">
    <property type="entry name" value="Pyrimidine nucleoside phosphorylase C-terminal domain"/>
    <property type="match status" value="1"/>
</dbReference>
<dbReference type="NCBIfam" id="TIGR02644">
    <property type="entry name" value="Y_phosphoryl"/>
    <property type="match status" value="1"/>
</dbReference>
<evidence type="ECO:0000256" key="8">
    <source>
        <dbReference type="ARBA" id="ARBA00022679"/>
    </source>
</evidence>
<evidence type="ECO:0000256" key="1">
    <source>
        <dbReference type="ARBA" id="ARBA00001066"/>
    </source>
</evidence>
<dbReference type="InterPro" id="IPR035902">
    <property type="entry name" value="Nuc_phospho_transferase"/>
</dbReference>
<keyword evidence="8 12" id="KW-0808">Transferase</keyword>
<dbReference type="PANTHER" id="PTHR10515:SF0">
    <property type="entry name" value="THYMIDINE PHOSPHORYLASE"/>
    <property type="match status" value="1"/>
</dbReference>
<sequence length="445" mass="47920">MRANDLIAKKRDGQALTEEELAYLIGGYVNDKIPDYQVAAWAMAVYFQGMTAEERAILTKLMVQSGEQIDLASIEGLKVDKHSTGGVGDVTTLILAPILAAMGLKVAKMSGRGLGHTGGTIDKLESIPGFRVDLTRAEFIEQVKRSGLALVGQTGQLVPADKKLYALRDVTATVESIPLIASSIMSKKIAAGSDLIMLDVKVGHGAFMKTFEEAEELAQVMVEIGKQLGRRTAAVITSMDQPLGSMIGNALEVREAIALLQPRAYEGSSAISPAMVVTIELAGRMAYLAGQSTSIDVGKKEALDHLRSGRALAVFRQWIEDQGGNGAVVDEPEKYLPRATEKEFFLANQSGYVQRLEALAVGRAASLLGAGREKKDDTIDMAAGIVLLKRIGDQVEVGDALAELHYNNGEHREEALALLREAYYIAEETPAREPLLLGEVMPRDT</sequence>
<comment type="function">
    <text evidence="2">Catalyzes phosphorolysis of the pyrimidine nucleosides uridine, thymidine and 2'-deoxyuridine with the formation of the corresponding pyrimidine base and ribose-1-phosphate.</text>
</comment>
<dbReference type="SUPFAM" id="SSF52418">
    <property type="entry name" value="Nucleoside phosphorylase/phosphoribosyltransferase catalytic domain"/>
    <property type="match status" value="1"/>
</dbReference>
<comment type="catalytic activity">
    <reaction evidence="9">
        <text>uridine + phosphate = alpha-D-ribose 1-phosphate + uracil</text>
        <dbReference type="Rhea" id="RHEA:24388"/>
        <dbReference type="ChEBI" id="CHEBI:16704"/>
        <dbReference type="ChEBI" id="CHEBI:17568"/>
        <dbReference type="ChEBI" id="CHEBI:43474"/>
        <dbReference type="ChEBI" id="CHEBI:57720"/>
        <dbReference type="EC" id="2.4.2.2"/>
    </reaction>
</comment>
<feature type="domain" description="Pyrimidine nucleoside phosphorylase C-terminal" evidence="11">
    <location>
        <begin position="352"/>
        <end position="426"/>
    </location>
</feature>
<dbReference type="PANTHER" id="PTHR10515">
    <property type="entry name" value="THYMIDINE PHOSPHORYLASE"/>
    <property type="match status" value="1"/>
</dbReference>
<dbReference type="Gene3D" id="1.20.970.10">
    <property type="entry name" value="Transferase, Pyrimidine Nucleoside Phosphorylase, Chain C"/>
    <property type="match status" value="1"/>
</dbReference>
<dbReference type="NCBIfam" id="NF004490">
    <property type="entry name" value="PRK05820.1"/>
    <property type="match status" value="1"/>
</dbReference>
<dbReference type="OrthoDB" id="9763887at2"/>
<dbReference type="RefSeq" id="WP_151621167.1">
    <property type="nucleotide sequence ID" value="NZ_WBXO01000010.1"/>
</dbReference>
<keyword evidence="7 12" id="KW-0328">Glycosyltransferase</keyword>
<evidence type="ECO:0000256" key="6">
    <source>
        <dbReference type="ARBA" id="ARBA00014680"/>
    </source>
</evidence>
<dbReference type="GO" id="GO:0004645">
    <property type="term" value="F:1,4-alpha-oligoglucan phosphorylase activity"/>
    <property type="evidence" value="ECO:0007669"/>
    <property type="project" value="InterPro"/>
</dbReference>
<evidence type="ECO:0000256" key="9">
    <source>
        <dbReference type="ARBA" id="ARBA00048453"/>
    </source>
</evidence>
<dbReference type="Pfam" id="PF07831">
    <property type="entry name" value="PYNP_C"/>
    <property type="match status" value="1"/>
</dbReference>
<dbReference type="Gene3D" id="3.90.1170.30">
    <property type="entry name" value="Pyrimidine nucleoside phosphorylase-like, C-terminal domain"/>
    <property type="match status" value="1"/>
</dbReference>
<dbReference type="PIRSF" id="PIRSF000478">
    <property type="entry name" value="TP_PyNP"/>
    <property type="match status" value="1"/>
</dbReference>
<organism evidence="12 13">
    <name type="scientific">Heliorestis acidaminivorans</name>
    <dbReference type="NCBI Taxonomy" id="553427"/>
    <lineage>
        <taxon>Bacteria</taxon>
        <taxon>Bacillati</taxon>
        <taxon>Bacillota</taxon>
        <taxon>Clostridia</taxon>
        <taxon>Eubacteriales</taxon>
        <taxon>Heliobacteriaceae</taxon>
        <taxon>Heliorestis</taxon>
    </lineage>
</organism>
<dbReference type="FunFam" id="3.40.1030.10:FF:000003">
    <property type="entry name" value="Pyrimidine-nucleoside phosphorylase"/>
    <property type="match status" value="1"/>
</dbReference>
<comment type="similarity">
    <text evidence="3">Belongs to the thymidine/pyrimidine-nucleoside phosphorylase family.</text>
</comment>
<dbReference type="NCBIfam" id="NF004747">
    <property type="entry name" value="PRK06078.1"/>
    <property type="match status" value="1"/>
</dbReference>
<dbReference type="InterPro" id="IPR000053">
    <property type="entry name" value="Thymidine/pyrmidine_PPase"/>
</dbReference>
<evidence type="ECO:0000256" key="5">
    <source>
        <dbReference type="ARBA" id="ARBA00011889"/>
    </source>
</evidence>
<reference evidence="12 13" key="1">
    <citation type="submission" date="2019-10" db="EMBL/GenBank/DDBJ databases">
        <title>Whole-genome sequence of the extremophile Heliorestis acidaminivorans DSM 24790.</title>
        <authorList>
            <person name="Kyndt J.A."/>
            <person name="Meyer T.E."/>
        </authorList>
    </citation>
    <scope>NUCLEOTIDE SEQUENCE [LARGE SCALE GENOMIC DNA]</scope>
    <source>
        <strain evidence="12 13">DSM 24790</strain>
    </source>
</reference>
<dbReference type="Gene3D" id="3.40.1030.10">
    <property type="entry name" value="Nucleoside phosphorylase/phosphoribosyltransferase catalytic domain"/>
    <property type="match status" value="1"/>
</dbReference>
<evidence type="ECO:0000313" key="12">
    <source>
        <dbReference type="EMBL" id="KAB2951701.1"/>
    </source>
</evidence>
<dbReference type="InterPro" id="IPR036566">
    <property type="entry name" value="PYNP-like_C_sf"/>
</dbReference>
<name>A0A6I0ESB4_9FIRM</name>
<evidence type="ECO:0000256" key="2">
    <source>
        <dbReference type="ARBA" id="ARBA00003877"/>
    </source>
</evidence>
<dbReference type="EC" id="2.4.2.2" evidence="5"/>
<dbReference type="SMART" id="SM00941">
    <property type="entry name" value="PYNP_C"/>
    <property type="match status" value="1"/>
</dbReference>
<dbReference type="GO" id="GO:0006213">
    <property type="term" value="P:pyrimidine nucleoside metabolic process"/>
    <property type="evidence" value="ECO:0007669"/>
    <property type="project" value="InterPro"/>
</dbReference>
<dbReference type="InterPro" id="IPR036320">
    <property type="entry name" value="Glycosyl_Trfase_fam3_N_dom_sf"/>
</dbReference>
<comment type="catalytic activity">
    <reaction evidence="1">
        <text>2'-deoxyuridine + phosphate = 2-deoxy-alpha-D-ribose 1-phosphate + uracil</text>
        <dbReference type="Rhea" id="RHEA:22824"/>
        <dbReference type="ChEBI" id="CHEBI:16450"/>
        <dbReference type="ChEBI" id="CHEBI:17568"/>
        <dbReference type="ChEBI" id="CHEBI:43474"/>
        <dbReference type="ChEBI" id="CHEBI:57259"/>
        <dbReference type="EC" id="2.4.2.2"/>
    </reaction>
</comment>
<dbReference type="AlphaFoldDB" id="A0A6I0ESB4"/>
<accession>A0A6I0ESB4</accession>
<keyword evidence="13" id="KW-1185">Reference proteome</keyword>